<keyword evidence="2" id="KW-0808">Transferase</keyword>
<keyword evidence="3" id="KW-1185">Reference proteome</keyword>
<dbReference type="RefSeq" id="WP_193924462.1">
    <property type="nucleotide sequence ID" value="NZ_JADEXS020000001.1"/>
</dbReference>
<name>A0A8J7A8S1_DESMC</name>
<sequence>MNNLVPERKTSEEERFENDYYSYFESPENLTRYIPTSSFLDNIFPEKPFSLLDLGCGNGALSKYLPVRCDYLGVDHSELAIEQCLKVYPNRKFVTKDLSLFLSQLAEKNQKFDAVVLAGLLFHSIDKETQEKKDDQEIIQFCLDKILNSKGYLAIVVPFCYGNHPSHSLFVRAEWLQNSVEKMLEIAKAKIVHENISLQVGLDERVRQQKVIPDWFISDSSADYSSIFVGTYMATWTFIACPSTQATEEKKHYDV</sequence>
<dbReference type="Pfam" id="PF13649">
    <property type="entry name" value="Methyltransf_25"/>
    <property type="match status" value="1"/>
</dbReference>
<dbReference type="AlphaFoldDB" id="A0A8J7A8S1"/>
<dbReference type="InterPro" id="IPR041698">
    <property type="entry name" value="Methyltransf_25"/>
</dbReference>
<accession>A0A8J7A8S1</accession>
<evidence type="ECO:0000313" key="3">
    <source>
        <dbReference type="Proteomes" id="UP000622533"/>
    </source>
</evidence>
<dbReference type="SUPFAM" id="SSF53335">
    <property type="entry name" value="S-adenosyl-L-methionine-dependent methyltransferases"/>
    <property type="match status" value="1"/>
</dbReference>
<comment type="caution">
    <text evidence="2">The sequence shown here is derived from an EMBL/GenBank/DDBJ whole genome shotgun (WGS) entry which is preliminary data.</text>
</comment>
<protein>
    <submittedName>
        <fullName evidence="2">Methyltransferase domain-containing protein</fullName>
    </submittedName>
</protein>
<proteinExistence type="predicted"/>
<dbReference type="Gene3D" id="3.40.50.150">
    <property type="entry name" value="Vaccinia Virus protein VP39"/>
    <property type="match status" value="1"/>
</dbReference>
<dbReference type="EMBL" id="JADEXS010000823">
    <property type="protein sequence ID" value="MBE9027236.1"/>
    <property type="molecule type" value="Genomic_DNA"/>
</dbReference>
<evidence type="ECO:0000259" key="1">
    <source>
        <dbReference type="Pfam" id="PF13649"/>
    </source>
</evidence>
<feature type="domain" description="Methyltransferase" evidence="1">
    <location>
        <begin position="52"/>
        <end position="130"/>
    </location>
</feature>
<dbReference type="GO" id="GO:0008168">
    <property type="term" value="F:methyltransferase activity"/>
    <property type="evidence" value="ECO:0007669"/>
    <property type="project" value="UniProtKB-KW"/>
</dbReference>
<gene>
    <name evidence="2" type="ORF">IQ276_33920</name>
</gene>
<dbReference type="GO" id="GO:0032259">
    <property type="term" value="P:methylation"/>
    <property type="evidence" value="ECO:0007669"/>
    <property type="project" value="UniProtKB-KW"/>
</dbReference>
<dbReference type="Proteomes" id="UP000622533">
    <property type="component" value="Unassembled WGS sequence"/>
</dbReference>
<organism evidence="2 3">
    <name type="scientific">Desmonostoc muscorum LEGE 12446</name>
    <dbReference type="NCBI Taxonomy" id="1828758"/>
    <lineage>
        <taxon>Bacteria</taxon>
        <taxon>Bacillati</taxon>
        <taxon>Cyanobacteriota</taxon>
        <taxon>Cyanophyceae</taxon>
        <taxon>Nostocales</taxon>
        <taxon>Nostocaceae</taxon>
        <taxon>Desmonostoc</taxon>
    </lineage>
</organism>
<evidence type="ECO:0000313" key="2">
    <source>
        <dbReference type="EMBL" id="MBE9027236.1"/>
    </source>
</evidence>
<keyword evidence="2" id="KW-0489">Methyltransferase</keyword>
<reference evidence="2" key="1">
    <citation type="submission" date="2020-10" db="EMBL/GenBank/DDBJ databases">
        <authorList>
            <person name="Castelo-Branco R."/>
            <person name="Eusebio N."/>
            <person name="Adriana R."/>
            <person name="Vieira A."/>
            <person name="Brugerolle De Fraissinette N."/>
            <person name="Rezende De Castro R."/>
            <person name="Schneider M.P."/>
            <person name="Vasconcelos V."/>
            <person name="Leao P.N."/>
        </authorList>
    </citation>
    <scope>NUCLEOTIDE SEQUENCE</scope>
    <source>
        <strain evidence="2">LEGE 12446</strain>
    </source>
</reference>
<dbReference type="InterPro" id="IPR029063">
    <property type="entry name" value="SAM-dependent_MTases_sf"/>
</dbReference>
<dbReference type="CDD" id="cd02440">
    <property type="entry name" value="AdoMet_MTases"/>
    <property type="match status" value="1"/>
</dbReference>